<sequence length="164" mass="18205">MTESKTWTEDYVPASDLWGDGKSMGPMMPEEELAAWRKTPRALDSLCGMATSLLLEPLELALADALGRACEEERRAEDRLTRPEGFQLGPREKERLMGLLRRSDALGNALDALEQSESAYPDTKAEYVGLVREDFGRAAEAFSRYRAELGLPDLPSRKNASKPA</sequence>
<organism evidence="1">
    <name type="scientific">uncultured Rubrobacteraceae bacterium</name>
    <dbReference type="NCBI Taxonomy" id="349277"/>
    <lineage>
        <taxon>Bacteria</taxon>
        <taxon>Bacillati</taxon>
        <taxon>Actinomycetota</taxon>
        <taxon>Rubrobacteria</taxon>
        <taxon>Rubrobacterales</taxon>
        <taxon>Rubrobacteraceae</taxon>
        <taxon>environmental samples</taxon>
    </lineage>
</organism>
<dbReference type="AlphaFoldDB" id="A0A6J4R552"/>
<name>A0A6J4R552_9ACTN</name>
<proteinExistence type="predicted"/>
<evidence type="ECO:0000313" key="1">
    <source>
        <dbReference type="EMBL" id="CAA9455860.1"/>
    </source>
</evidence>
<protein>
    <submittedName>
        <fullName evidence="1">Uncharacterized protein</fullName>
    </submittedName>
</protein>
<gene>
    <name evidence="1" type="ORF">AVDCRST_MAG01-01-5181</name>
</gene>
<dbReference type="EMBL" id="CADCUW010000683">
    <property type="protein sequence ID" value="CAA9455860.1"/>
    <property type="molecule type" value="Genomic_DNA"/>
</dbReference>
<accession>A0A6J4R552</accession>
<reference evidence="1" key="1">
    <citation type="submission" date="2020-02" db="EMBL/GenBank/DDBJ databases">
        <authorList>
            <person name="Meier V. D."/>
        </authorList>
    </citation>
    <scope>NUCLEOTIDE SEQUENCE</scope>
    <source>
        <strain evidence="1">AVDCRST_MAG01</strain>
    </source>
</reference>